<evidence type="ECO:0008006" key="4">
    <source>
        <dbReference type="Google" id="ProtNLM"/>
    </source>
</evidence>
<dbReference type="EMBL" id="JBHRTE010000023">
    <property type="protein sequence ID" value="MFC3167362.1"/>
    <property type="molecule type" value="Genomic_DNA"/>
</dbReference>
<evidence type="ECO:0000313" key="2">
    <source>
        <dbReference type="EMBL" id="MFC3167362.1"/>
    </source>
</evidence>
<evidence type="ECO:0000256" key="1">
    <source>
        <dbReference type="SAM" id="MobiDB-lite"/>
    </source>
</evidence>
<evidence type="ECO:0000313" key="3">
    <source>
        <dbReference type="Proteomes" id="UP001595557"/>
    </source>
</evidence>
<protein>
    <recommendedName>
        <fullName evidence="4">Transposase</fullName>
    </recommendedName>
</protein>
<comment type="caution">
    <text evidence="2">The sequence shown here is derived from an EMBL/GenBank/DDBJ whole genome shotgun (WGS) entry which is preliminary data.</text>
</comment>
<accession>A0ABV7IFM1</accession>
<keyword evidence="3" id="KW-1185">Reference proteome</keyword>
<sequence>MNDKEVEASVVVEYQVRLAARKRKLGQMTRELELAKETPQTRSANSSERSIVISGTVHQTGMQKP</sequence>
<feature type="compositionally biased region" description="Polar residues" evidence="1">
    <location>
        <begin position="38"/>
        <end position="49"/>
    </location>
</feature>
<name>A0ABV7IFM1_9RHOB</name>
<reference evidence="3" key="1">
    <citation type="journal article" date="2019" name="Int. J. Syst. Evol. Microbiol.">
        <title>The Global Catalogue of Microorganisms (GCM) 10K type strain sequencing project: providing services to taxonomists for standard genome sequencing and annotation.</title>
        <authorList>
            <consortium name="The Broad Institute Genomics Platform"/>
            <consortium name="The Broad Institute Genome Sequencing Center for Infectious Disease"/>
            <person name="Wu L."/>
            <person name="Ma J."/>
        </authorList>
    </citation>
    <scope>NUCLEOTIDE SEQUENCE [LARGE SCALE GENOMIC DNA]</scope>
    <source>
        <strain evidence="3">KCTC 52239</strain>
    </source>
</reference>
<feature type="compositionally biased region" description="Polar residues" evidence="1">
    <location>
        <begin position="56"/>
        <end position="65"/>
    </location>
</feature>
<organism evidence="2 3">
    <name type="scientific">Paracoccus fontiphilus</name>
    <dbReference type="NCBI Taxonomy" id="1815556"/>
    <lineage>
        <taxon>Bacteria</taxon>
        <taxon>Pseudomonadati</taxon>
        <taxon>Pseudomonadota</taxon>
        <taxon>Alphaproteobacteria</taxon>
        <taxon>Rhodobacterales</taxon>
        <taxon>Paracoccaceae</taxon>
        <taxon>Paracoccus</taxon>
    </lineage>
</organism>
<dbReference type="Proteomes" id="UP001595557">
    <property type="component" value="Unassembled WGS sequence"/>
</dbReference>
<proteinExistence type="predicted"/>
<gene>
    <name evidence="2" type="ORF">ACFOD7_04790</name>
</gene>
<feature type="region of interest" description="Disordered" evidence="1">
    <location>
        <begin position="35"/>
        <end position="65"/>
    </location>
</feature>